<dbReference type="Proteomes" id="UP000287410">
    <property type="component" value="Unassembled WGS sequence"/>
</dbReference>
<dbReference type="RefSeq" id="WP_126789172.1">
    <property type="nucleotide sequence ID" value="NZ_PIPN01000003.1"/>
</dbReference>
<reference evidence="1 2" key="1">
    <citation type="journal article" date="2018" name="Front. Microbiol.">
        <title>Genome-Based Analysis Reveals the Taxonomy and Diversity of the Family Idiomarinaceae.</title>
        <authorList>
            <person name="Liu Y."/>
            <person name="Lai Q."/>
            <person name="Shao Z."/>
        </authorList>
    </citation>
    <scope>NUCLEOTIDE SEQUENCE [LARGE SCALE GENOMIC DNA]</scope>
    <source>
        <strain evidence="1 2">GBSy1</strain>
    </source>
</reference>
<dbReference type="EMBL" id="PIPN01000003">
    <property type="protein sequence ID" value="RUO29901.1"/>
    <property type="molecule type" value="Genomic_DNA"/>
</dbReference>
<comment type="caution">
    <text evidence="1">The sequence shown here is derived from an EMBL/GenBank/DDBJ whole genome shotgun (WGS) entry which is preliminary data.</text>
</comment>
<sequence>MTYSELELAYMLVSAKGSGLDVNAFVERDNGAIHIDNIELNDGDEIPADLDDASKYVRVPAQDDLLNEFELMGLLVERQLSEQEQAEFAQTTQDCTAEAAVRAGIHYLNSIGKLAAWRQLVTTAQERALRNWAEKEGLGL</sequence>
<name>A0ABY0BYR2_9GAMM</name>
<evidence type="ECO:0000313" key="2">
    <source>
        <dbReference type="Proteomes" id="UP000287410"/>
    </source>
</evidence>
<keyword evidence="2" id="KW-1185">Reference proteome</keyword>
<evidence type="ECO:0000313" key="1">
    <source>
        <dbReference type="EMBL" id="RUO29901.1"/>
    </source>
</evidence>
<gene>
    <name evidence="1" type="ORF">CWE12_07985</name>
</gene>
<organism evidence="1 2">
    <name type="scientific">Aliidiomarina sedimenti</name>
    <dbReference type="NCBI Taxonomy" id="1933879"/>
    <lineage>
        <taxon>Bacteria</taxon>
        <taxon>Pseudomonadati</taxon>
        <taxon>Pseudomonadota</taxon>
        <taxon>Gammaproteobacteria</taxon>
        <taxon>Alteromonadales</taxon>
        <taxon>Idiomarinaceae</taxon>
        <taxon>Aliidiomarina</taxon>
    </lineage>
</organism>
<protein>
    <submittedName>
        <fullName evidence="1">Uncharacterized protein</fullName>
    </submittedName>
</protein>
<proteinExistence type="predicted"/>
<accession>A0ABY0BYR2</accession>